<dbReference type="OrthoDB" id="446939at2759"/>
<dbReference type="InterPro" id="IPR034904">
    <property type="entry name" value="FSCA_dom_sf"/>
</dbReference>
<dbReference type="Gene3D" id="3.30.300.130">
    <property type="entry name" value="Fe-S cluster assembly (FSCA)"/>
    <property type="match status" value="1"/>
</dbReference>
<feature type="signal peptide" evidence="1">
    <location>
        <begin position="1"/>
        <end position="21"/>
    </location>
</feature>
<keyword evidence="3" id="KW-1185">Reference proteome</keyword>
<evidence type="ECO:0000313" key="3">
    <source>
        <dbReference type="Proteomes" id="UP000198406"/>
    </source>
</evidence>
<proteinExistence type="predicted"/>
<feature type="chain" id="PRO_5013210130" description="NIF system FeS cluster assembly NifU C-terminal domain-containing protein" evidence="1">
    <location>
        <begin position="22"/>
        <end position="197"/>
    </location>
</feature>
<protein>
    <recommendedName>
        <fullName evidence="4">NIF system FeS cluster assembly NifU C-terminal domain-containing protein</fullName>
    </recommendedName>
</protein>
<dbReference type="PANTHER" id="PTHR36018:SF1">
    <property type="entry name" value="OS09G0481800 PROTEIN"/>
    <property type="match status" value="1"/>
</dbReference>
<gene>
    <name evidence="2" type="ORF">FisN_8Hu097</name>
</gene>
<dbReference type="AlphaFoldDB" id="A0A1Z5JYD7"/>
<dbReference type="InParanoid" id="A0A1Z5JYD7"/>
<organism evidence="2 3">
    <name type="scientific">Fistulifera solaris</name>
    <name type="common">Oleaginous diatom</name>
    <dbReference type="NCBI Taxonomy" id="1519565"/>
    <lineage>
        <taxon>Eukaryota</taxon>
        <taxon>Sar</taxon>
        <taxon>Stramenopiles</taxon>
        <taxon>Ochrophyta</taxon>
        <taxon>Bacillariophyta</taxon>
        <taxon>Bacillariophyceae</taxon>
        <taxon>Bacillariophycidae</taxon>
        <taxon>Naviculales</taxon>
        <taxon>Naviculaceae</taxon>
        <taxon>Fistulifera</taxon>
    </lineage>
</organism>
<dbReference type="PANTHER" id="PTHR36018">
    <property type="entry name" value="OS09G0481800 PROTEIN"/>
    <property type="match status" value="1"/>
</dbReference>
<evidence type="ECO:0008006" key="4">
    <source>
        <dbReference type="Google" id="ProtNLM"/>
    </source>
</evidence>
<accession>A0A1Z5JYD7</accession>
<dbReference type="SUPFAM" id="SSF117916">
    <property type="entry name" value="Fe-S cluster assembly (FSCA) domain-like"/>
    <property type="match status" value="1"/>
</dbReference>
<comment type="caution">
    <text evidence="2">The sequence shown here is derived from an EMBL/GenBank/DDBJ whole genome shotgun (WGS) entry which is preliminary data.</text>
</comment>
<evidence type="ECO:0000256" key="1">
    <source>
        <dbReference type="SAM" id="SignalP"/>
    </source>
</evidence>
<dbReference type="EMBL" id="BDSP01000133">
    <property type="protein sequence ID" value="GAX18882.1"/>
    <property type="molecule type" value="Genomic_DNA"/>
</dbReference>
<reference evidence="2 3" key="1">
    <citation type="journal article" date="2015" name="Plant Cell">
        <title>Oil accumulation by the oleaginous diatom Fistulifera solaris as revealed by the genome and transcriptome.</title>
        <authorList>
            <person name="Tanaka T."/>
            <person name="Maeda Y."/>
            <person name="Veluchamy A."/>
            <person name="Tanaka M."/>
            <person name="Abida H."/>
            <person name="Marechal E."/>
            <person name="Bowler C."/>
            <person name="Muto M."/>
            <person name="Sunaga Y."/>
            <person name="Tanaka M."/>
            <person name="Yoshino T."/>
            <person name="Taniguchi T."/>
            <person name="Fukuda Y."/>
            <person name="Nemoto M."/>
            <person name="Matsumoto M."/>
            <person name="Wong P.S."/>
            <person name="Aburatani S."/>
            <person name="Fujibuchi W."/>
        </authorList>
    </citation>
    <scope>NUCLEOTIDE SEQUENCE [LARGE SCALE GENOMIC DNA]</scope>
    <source>
        <strain evidence="2 3">JPCC DA0580</strain>
    </source>
</reference>
<name>A0A1Z5JYD7_FISSO</name>
<dbReference type="Proteomes" id="UP000198406">
    <property type="component" value="Unassembled WGS sequence"/>
</dbReference>
<evidence type="ECO:0000313" key="2">
    <source>
        <dbReference type="EMBL" id="GAX18882.1"/>
    </source>
</evidence>
<keyword evidence="1" id="KW-0732">Signal</keyword>
<sequence length="197" mass="22223">MQLKHNIYLVCLVFGISEAWLQQITSKRPFVVRRLSDDWSSFQVVDDDDEDEIVFGRKLDRTTYATENDDSDLKATVGASLSAPSIERDAEPIFLPAGSELELSEENVLGVLAACRQEVGTLFGYTAENRGVGITGGVDLVDLDGPTIILRLKGRFWHERKTVLERVANYLQQRIPEIIDVIVEDPWQLTNEANEVW</sequence>